<protein>
    <submittedName>
        <fullName evidence="1">Uncharacterized protein</fullName>
    </submittedName>
</protein>
<accession>A0A0L7LZW8</accession>
<gene>
    <name evidence="1" type="ORF">PFDG_05469</name>
</gene>
<dbReference type="AlphaFoldDB" id="A0A0L7LZW8"/>
<reference evidence="2" key="2">
    <citation type="submission" date="2006-09" db="EMBL/GenBank/DDBJ databases">
        <title>The genome sequence of Plasmodium falciparum Dd2.</title>
        <authorList>
            <consortium name="The Broad Institute Genome Sequencing Platform"/>
            <person name="Birren B."/>
            <person name="Lander E."/>
            <person name="Galagan J."/>
            <person name="Nusbaum C."/>
            <person name="Devon K."/>
            <person name="Henn M."/>
            <person name="Jaffe D."/>
            <person name="Butler J."/>
            <person name="Alvarez P."/>
            <person name="Gnerre S."/>
            <person name="Grabherr M."/>
            <person name="Kleber M."/>
            <person name="Mauceli E."/>
            <person name="Brockman W."/>
            <person name="MacCallum I.A."/>
            <person name="Rounsley S."/>
            <person name="Young S."/>
            <person name="LaButti K."/>
            <person name="Pushparaj V."/>
            <person name="DeCaprio D."/>
            <person name="Crawford M."/>
            <person name="Koehrsen M."/>
            <person name="Engels R."/>
            <person name="Montgomery P."/>
            <person name="Pearson M."/>
            <person name="Howarth C."/>
            <person name="Larson L."/>
            <person name="Luoma S."/>
            <person name="White J."/>
            <person name="Kodira C."/>
            <person name="Zeng Q."/>
            <person name="O'Leary S."/>
            <person name="Yandava C."/>
            <person name="Alvarado L."/>
            <person name="Wirth D."/>
            <person name="Volkman S."/>
            <person name="Hartl D."/>
        </authorList>
    </citation>
    <scope>NUCLEOTIDE SEQUENCE [LARGE SCALE GENOMIC DNA]</scope>
</reference>
<dbReference type="EMBL" id="DS016249">
    <property type="protein sequence ID" value="KOB86174.1"/>
    <property type="molecule type" value="Genomic_DNA"/>
</dbReference>
<dbReference type="KEGG" id="pfd:PFDG_05469"/>
<dbReference type="Proteomes" id="UP000054282">
    <property type="component" value="Unassembled WGS sequence"/>
</dbReference>
<proteinExistence type="predicted"/>
<name>A0A0L7LZW8_PLAF4</name>
<evidence type="ECO:0000313" key="2">
    <source>
        <dbReference type="Proteomes" id="UP000054282"/>
    </source>
</evidence>
<reference evidence="2" key="1">
    <citation type="submission" date="2006-09" db="EMBL/GenBank/DDBJ databases">
        <title>Annotation of Plasmodium falciparum Dd2.</title>
        <authorList>
            <consortium name="The Broad Institute Genome Sequencing Platform"/>
            <person name="Volkman S.K."/>
            <person name="Neafsey D.E."/>
            <person name="Dash A.P."/>
            <person name="Chitnis C.E."/>
            <person name="Hartl D.L."/>
            <person name="Young S.K."/>
            <person name="Zeng Q."/>
            <person name="Koehrsen M."/>
            <person name="Alvarado L."/>
            <person name="Berlin A."/>
            <person name="Borenstein D."/>
            <person name="Chapman S.B."/>
            <person name="Chen Z."/>
            <person name="Engels R."/>
            <person name="Freedman E."/>
            <person name="Gellesch M."/>
            <person name="Goldberg J."/>
            <person name="Griggs A."/>
            <person name="Gujja S."/>
            <person name="Heilman E.R."/>
            <person name="Heiman D.I."/>
            <person name="Howarth C."/>
            <person name="Jen D."/>
            <person name="Larson L."/>
            <person name="Mehta T."/>
            <person name="Neiman D."/>
            <person name="Park D."/>
            <person name="Pearson M."/>
            <person name="Roberts A."/>
            <person name="Saif S."/>
            <person name="Shea T."/>
            <person name="Shenoy N."/>
            <person name="Sisk P."/>
            <person name="Stolte C."/>
            <person name="Sykes S."/>
            <person name="Walk T."/>
            <person name="White J."/>
            <person name="Yandava C."/>
            <person name="Haas B."/>
            <person name="Henn M.R."/>
            <person name="Nusbaum C."/>
            <person name="Birren B."/>
        </authorList>
    </citation>
    <scope>NUCLEOTIDE SEQUENCE [LARGE SCALE GENOMIC DNA]</scope>
</reference>
<evidence type="ECO:0000313" key="1">
    <source>
        <dbReference type="EMBL" id="KOB86174.1"/>
    </source>
</evidence>
<sequence>MILTDMKKIDVHKDYSNIHKNVTIGDNNNITLNYDTNDFSSYTTQPIQLFNDQENNTYDMGTNIVRKGKSLYEETRKISNALFEMYSTNVNKDNMNNNMNGNNNNNNNNNENVDKLCNKNQLEAPTPSLFTTYINQSHNYHSIVDKNIVLVQIKNFSQKIDEYISDEKIFRAQKLIDHKLWRKLELYHEMHCMHKNIRYNINNLKIMVNSITSESITNFKPKIQIPINHSDINNMENLKILYIP</sequence>
<organism evidence="1 2">
    <name type="scientific">Plasmodium falciparum (isolate Dd2)</name>
    <dbReference type="NCBI Taxonomy" id="57267"/>
    <lineage>
        <taxon>Eukaryota</taxon>
        <taxon>Sar</taxon>
        <taxon>Alveolata</taxon>
        <taxon>Apicomplexa</taxon>
        <taxon>Aconoidasida</taxon>
        <taxon>Haemosporida</taxon>
        <taxon>Plasmodiidae</taxon>
        <taxon>Plasmodium</taxon>
        <taxon>Plasmodium (Laverania)</taxon>
    </lineage>
</organism>